<dbReference type="PIRSF" id="PIRSF035170">
    <property type="entry name" value="HD_phosphohydro"/>
    <property type="match status" value="1"/>
</dbReference>
<gene>
    <name evidence="1" type="ORF">C8N29_1142</name>
</gene>
<evidence type="ECO:0000313" key="1">
    <source>
        <dbReference type="EMBL" id="PTQ88144.1"/>
    </source>
</evidence>
<reference evidence="1 2" key="1">
    <citation type="submission" date="2018-04" db="EMBL/GenBank/DDBJ databases">
        <title>Genomic Encyclopedia of Archaeal and Bacterial Type Strains, Phase II (KMG-II): from individual species to whole genera.</title>
        <authorList>
            <person name="Goeker M."/>
        </authorList>
    </citation>
    <scope>NUCLEOTIDE SEQUENCE [LARGE SCALE GENOMIC DNA]</scope>
    <source>
        <strain evidence="1 2">DSM 5822</strain>
    </source>
</reference>
<proteinExistence type="predicted"/>
<keyword evidence="1" id="KW-0378">Hydrolase</keyword>
<dbReference type="PANTHER" id="PTHR21174">
    <property type="match status" value="1"/>
</dbReference>
<dbReference type="AlphaFoldDB" id="A0A2T5IW60"/>
<dbReference type="SUPFAM" id="SSF109604">
    <property type="entry name" value="HD-domain/PDEase-like"/>
    <property type="match status" value="1"/>
</dbReference>
<dbReference type="Gene3D" id="1.10.3210.10">
    <property type="entry name" value="Hypothetical protein af1432"/>
    <property type="match status" value="1"/>
</dbReference>
<keyword evidence="2" id="KW-1185">Reference proteome</keyword>
<dbReference type="EMBL" id="QAON01000014">
    <property type="protein sequence ID" value="PTQ88144.1"/>
    <property type="molecule type" value="Genomic_DNA"/>
</dbReference>
<dbReference type="InterPro" id="IPR009218">
    <property type="entry name" value="HD_phosphohydro"/>
</dbReference>
<sequence>MNWPSLWQSLILVPPTNLLAELQTAYAQTQRFYHSQQHLQECLSLLNEVEHLAKQPAELALALYFHDAVYNPQANDNEAQSAAWAVQVLTQCHAPQTLIQRIEQLIMATKNHTIAKDDVDGQLLLDIDLAILGQESTRFNEYEQQIRQEYAWVSEQDYRVGRAKVLQSFLQRETIYQTDYFRQRFEQQARLNIHAALVGLDT</sequence>
<accession>A0A2T5IW60</accession>
<dbReference type="RefSeq" id="WP_107866448.1">
    <property type="nucleotide sequence ID" value="NZ_QAON01000014.1"/>
</dbReference>
<dbReference type="PANTHER" id="PTHR21174:SF0">
    <property type="entry name" value="HD PHOSPHOHYDROLASE FAMILY PROTEIN-RELATED"/>
    <property type="match status" value="1"/>
</dbReference>
<name>A0A2T5IW60_9GAMM</name>
<dbReference type="Proteomes" id="UP000244223">
    <property type="component" value="Unassembled WGS sequence"/>
</dbReference>
<protein>
    <submittedName>
        <fullName evidence="1">Putative metal-dependent HD superfamily phosphohydrolase</fullName>
    </submittedName>
</protein>
<comment type="caution">
    <text evidence="1">The sequence shown here is derived from an EMBL/GenBank/DDBJ whole genome shotgun (WGS) entry which is preliminary data.</text>
</comment>
<dbReference type="OrthoDB" id="9808993at2"/>
<organism evidence="1 2">
    <name type="scientific">Agitococcus lubricus</name>
    <dbReference type="NCBI Taxonomy" id="1077255"/>
    <lineage>
        <taxon>Bacteria</taxon>
        <taxon>Pseudomonadati</taxon>
        <taxon>Pseudomonadota</taxon>
        <taxon>Gammaproteobacteria</taxon>
        <taxon>Moraxellales</taxon>
        <taxon>Moraxellaceae</taxon>
        <taxon>Agitococcus</taxon>
    </lineage>
</organism>
<evidence type="ECO:0000313" key="2">
    <source>
        <dbReference type="Proteomes" id="UP000244223"/>
    </source>
</evidence>
<dbReference type="GO" id="GO:0016787">
    <property type="term" value="F:hydrolase activity"/>
    <property type="evidence" value="ECO:0007669"/>
    <property type="project" value="UniProtKB-KW"/>
</dbReference>